<feature type="transmembrane region" description="Helical" evidence="1">
    <location>
        <begin position="55"/>
        <end position="77"/>
    </location>
</feature>
<keyword evidence="1" id="KW-1133">Transmembrane helix</keyword>
<dbReference type="Proteomes" id="UP000704762">
    <property type="component" value="Unassembled WGS sequence"/>
</dbReference>
<name>A0ABS2RNS6_9ACTN</name>
<keyword evidence="1" id="KW-0472">Membrane</keyword>
<dbReference type="RefSeq" id="WP_204919997.1">
    <property type="nucleotide sequence ID" value="NZ_BAAAQP010000003.1"/>
</dbReference>
<feature type="transmembrane region" description="Helical" evidence="1">
    <location>
        <begin position="151"/>
        <end position="176"/>
    </location>
</feature>
<evidence type="ECO:0000313" key="3">
    <source>
        <dbReference type="Proteomes" id="UP000704762"/>
    </source>
</evidence>
<keyword evidence="1" id="KW-0812">Transmembrane</keyword>
<dbReference type="Pfam" id="PF20139">
    <property type="entry name" value="DUF6529"/>
    <property type="match status" value="1"/>
</dbReference>
<keyword evidence="3" id="KW-1185">Reference proteome</keyword>
<evidence type="ECO:0000256" key="1">
    <source>
        <dbReference type="SAM" id="Phobius"/>
    </source>
</evidence>
<organism evidence="2 3">
    <name type="scientific">Microlunatus panaciterrae</name>
    <dbReference type="NCBI Taxonomy" id="400768"/>
    <lineage>
        <taxon>Bacteria</taxon>
        <taxon>Bacillati</taxon>
        <taxon>Actinomycetota</taxon>
        <taxon>Actinomycetes</taxon>
        <taxon>Propionibacteriales</taxon>
        <taxon>Propionibacteriaceae</taxon>
        <taxon>Microlunatus</taxon>
    </lineage>
</organism>
<reference evidence="2 3" key="1">
    <citation type="submission" date="2021-01" db="EMBL/GenBank/DDBJ databases">
        <title>Sequencing the genomes of 1000 actinobacteria strains.</title>
        <authorList>
            <person name="Klenk H.-P."/>
        </authorList>
    </citation>
    <scope>NUCLEOTIDE SEQUENCE [LARGE SCALE GENOMIC DNA]</scope>
    <source>
        <strain evidence="2 3">DSM 18662</strain>
    </source>
</reference>
<dbReference type="InterPro" id="IPR045382">
    <property type="entry name" value="DUF6529"/>
</dbReference>
<protein>
    <submittedName>
        <fullName evidence="2">Uncharacterized protein</fullName>
    </submittedName>
</protein>
<feature type="transmembrane region" description="Helical" evidence="1">
    <location>
        <begin position="122"/>
        <end position="144"/>
    </location>
</feature>
<dbReference type="EMBL" id="JAFBCF010000001">
    <property type="protein sequence ID" value="MBM7800642.1"/>
    <property type="molecule type" value="Genomic_DNA"/>
</dbReference>
<evidence type="ECO:0000313" key="2">
    <source>
        <dbReference type="EMBL" id="MBM7800642.1"/>
    </source>
</evidence>
<gene>
    <name evidence="2" type="ORF">JOE57_003563</name>
</gene>
<feature type="transmembrane region" description="Helical" evidence="1">
    <location>
        <begin position="97"/>
        <end position="116"/>
    </location>
</feature>
<feature type="transmembrane region" description="Helical" evidence="1">
    <location>
        <begin position="12"/>
        <end position="35"/>
    </location>
</feature>
<sequence length="183" mass="19402">MSEADHRAAAPVGPVVLAFAAGSAVSVAMGAYAGLHHPTGTAVNLAGFSSPLAVKSWLASISLLFALIQVLTALAMYGRLPLRGRWVAFVHRWSGRIAVLVAVPVAVHCLYALGFQGYQPRILLHSLFGCFFFGAFVCKMLVLTRSKSPGWVVPVVGGALAAGLTMVWLTSALWFFSTFGVIR</sequence>
<proteinExistence type="predicted"/>
<comment type="caution">
    <text evidence="2">The sequence shown here is derived from an EMBL/GenBank/DDBJ whole genome shotgun (WGS) entry which is preliminary data.</text>
</comment>
<accession>A0ABS2RNS6</accession>